<gene>
    <name evidence="1" type="ORF">PG997_010528</name>
</gene>
<keyword evidence="2" id="KW-1185">Reference proteome</keyword>
<proteinExistence type="predicted"/>
<dbReference type="Proteomes" id="UP001433268">
    <property type="component" value="Unassembled WGS sequence"/>
</dbReference>
<sequence length="167" mass="18498">MSCEVPLQIAKLFLEGFDLRLEERDGSNPAFPLAVQKRFGRTRAKLDDISVNIDQGQLHFLCLKPFFVPVDYAQVLANLNEELKDGSLIVDEPLAHGQHVSDTAEDHAGGRINGVEGIGKGPTHVDKLYQGCYPSAHPERLAFLHLIANKVADSVDIFLQATFREFS</sequence>
<evidence type="ECO:0000313" key="1">
    <source>
        <dbReference type="EMBL" id="KAK8075865.1"/>
    </source>
</evidence>
<organism evidence="1 2">
    <name type="scientific">Apiospora hydei</name>
    <dbReference type="NCBI Taxonomy" id="1337664"/>
    <lineage>
        <taxon>Eukaryota</taxon>
        <taxon>Fungi</taxon>
        <taxon>Dikarya</taxon>
        <taxon>Ascomycota</taxon>
        <taxon>Pezizomycotina</taxon>
        <taxon>Sordariomycetes</taxon>
        <taxon>Xylariomycetidae</taxon>
        <taxon>Amphisphaeriales</taxon>
        <taxon>Apiosporaceae</taxon>
        <taxon>Apiospora</taxon>
    </lineage>
</organism>
<evidence type="ECO:0000313" key="2">
    <source>
        <dbReference type="Proteomes" id="UP001433268"/>
    </source>
</evidence>
<accession>A0ABR1VX88</accession>
<reference evidence="1 2" key="1">
    <citation type="submission" date="2023-01" db="EMBL/GenBank/DDBJ databases">
        <title>Analysis of 21 Apiospora genomes using comparative genomics revels a genus with tremendous synthesis potential of carbohydrate active enzymes and secondary metabolites.</title>
        <authorList>
            <person name="Sorensen T."/>
        </authorList>
    </citation>
    <scope>NUCLEOTIDE SEQUENCE [LARGE SCALE GENOMIC DNA]</scope>
    <source>
        <strain evidence="1 2">CBS 114990</strain>
    </source>
</reference>
<dbReference type="EMBL" id="JAQQWN010000007">
    <property type="protein sequence ID" value="KAK8075865.1"/>
    <property type="molecule type" value="Genomic_DNA"/>
</dbReference>
<name>A0ABR1VX88_9PEZI</name>
<comment type="caution">
    <text evidence="1">The sequence shown here is derived from an EMBL/GenBank/DDBJ whole genome shotgun (WGS) entry which is preliminary data.</text>
</comment>
<dbReference type="GeneID" id="92047903"/>
<protein>
    <submittedName>
        <fullName evidence="1">Uncharacterized protein</fullName>
    </submittedName>
</protein>
<dbReference type="RefSeq" id="XP_066666805.1">
    <property type="nucleotide sequence ID" value="XM_066814843.1"/>
</dbReference>